<reference evidence="2 3" key="1">
    <citation type="submission" date="2018-05" db="EMBL/GenBank/DDBJ databases">
        <authorList>
            <consortium name="IHU Genomes"/>
        </authorList>
    </citation>
    <scope>NUCLEOTIDE SEQUENCE [LARGE SCALE GENOMIC DNA]</scope>
    <source>
        <strain evidence="2 3">P7336</strain>
    </source>
</reference>
<proteinExistence type="predicted"/>
<name>A0A375YTA9_MYCSH</name>
<evidence type="ECO:0000313" key="3">
    <source>
        <dbReference type="Proteomes" id="UP000252015"/>
    </source>
</evidence>
<protein>
    <submittedName>
        <fullName evidence="2">Uncharacterized protein</fullName>
    </submittedName>
</protein>
<dbReference type="EMBL" id="UEGW01000001">
    <property type="protein sequence ID" value="SRX92154.1"/>
    <property type="molecule type" value="Genomic_DNA"/>
</dbReference>
<dbReference type="Proteomes" id="UP000252015">
    <property type="component" value="Unassembled WGS sequence"/>
</dbReference>
<organism evidence="2 3">
    <name type="scientific">Mycobacterium shimoidei</name>
    <dbReference type="NCBI Taxonomy" id="29313"/>
    <lineage>
        <taxon>Bacteria</taxon>
        <taxon>Bacillati</taxon>
        <taxon>Actinomycetota</taxon>
        <taxon>Actinomycetes</taxon>
        <taxon>Mycobacteriales</taxon>
        <taxon>Mycobacteriaceae</taxon>
        <taxon>Mycobacterium</taxon>
    </lineage>
</organism>
<accession>A0A375YTA9</accession>
<sequence>MDGVDYHSAIGDALRIFHGLASFVEQFFADAFPPSTSWAGFRGHKDLALAGCLVDKSQSGDLLVMPGGMVENSRLDCVFGQPQSQSLRDRIGELRDRGGSAAWDQRAQPAMGPGHKVRAA</sequence>
<gene>
    <name evidence="2" type="ORF">MSP7336_00378</name>
</gene>
<evidence type="ECO:0000256" key="1">
    <source>
        <dbReference type="SAM" id="MobiDB-lite"/>
    </source>
</evidence>
<feature type="region of interest" description="Disordered" evidence="1">
    <location>
        <begin position="96"/>
        <end position="120"/>
    </location>
</feature>
<dbReference type="AlphaFoldDB" id="A0A375YTA9"/>
<evidence type="ECO:0000313" key="2">
    <source>
        <dbReference type="EMBL" id="SRX92154.1"/>
    </source>
</evidence>
<keyword evidence="3" id="KW-1185">Reference proteome</keyword>